<dbReference type="InterPro" id="IPR005225">
    <property type="entry name" value="Small_GTP-bd"/>
</dbReference>
<reference evidence="4 5" key="1">
    <citation type="submission" date="2015-04" db="EMBL/GenBank/DDBJ databases">
        <title>Microcin producing Clostridium sp. JC272T.</title>
        <authorList>
            <person name="Jyothsna T."/>
            <person name="Sasikala C."/>
            <person name="Ramana C."/>
        </authorList>
    </citation>
    <scope>NUCLEOTIDE SEQUENCE [LARGE SCALE GENOMIC DNA]</scope>
    <source>
        <strain evidence="4 5">JC272</strain>
    </source>
</reference>
<name>A0A0M3DLR9_9FIRM</name>
<sequence length="644" mass="71856">MKVYDSNNIRSIAILGHSGCGKTNLIEAMAYTSKTTNKMPKLTDKISMTYSMNLVPIEYRDYKLNLLDTPGYSDFTGDVISAISASDAAVIVIDATTSIQVGTEKALELAGESIPKLIFINKIDNDKSRYKDLIEQLRDKYSNKIVPMYMPIYSGDEFIKLHNIFESNSDLCNEFKTQVEGTREGLLELIAETDDELLEKYFSGEDLAEEDIKRGITIGIQNGDIIPVICGSTINNVGTEEILGIISSYIQPKCIDENDELKGSIFKTIVDPFIGKMSYVKILKGNIKKDVEVYNVNKSMKEKIYNIYTMSNNELSEMKSANAGDIVVMTKVNSLQTGDVISINKNDKIDEQFNFPKPQIYFALQAKNKGDEDKISAVLSKISEEDPTITWSRNVETKQVLIGGQGELHINIVKNKMKEKFGLDVDLTDLKVAYRETIKGKADVQGKHKKQSGGHGQYGDVKIRFEYSKSDFEFEEDIFGGSVPKQYIPAVEKGIRESMSKGILAGYPVTNIKATLYDGSYHDVDSSEMAFKLAANIAFKKGVEQAVPVLLEPIMKLTIVVPDEYMGDVMGDINKKRGRILGMEPTNNGKQVIYANAPQAETFKYAIDLKAMTQGRGYFEMELDKYEEVPAQIAQKIISNSDSN</sequence>
<dbReference type="GO" id="GO:0003924">
    <property type="term" value="F:GTPase activity"/>
    <property type="evidence" value="ECO:0007669"/>
    <property type="project" value="InterPro"/>
</dbReference>
<dbReference type="GO" id="GO:0005525">
    <property type="term" value="F:GTP binding"/>
    <property type="evidence" value="ECO:0007669"/>
    <property type="project" value="UniProtKB-KW"/>
</dbReference>
<dbReference type="SUPFAM" id="SSF50447">
    <property type="entry name" value="Translation proteins"/>
    <property type="match status" value="1"/>
</dbReference>
<dbReference type="InterPro" id="IPR041095">
    <property type="entry name" value="EFG_II"/>
</dbReference>
<dbReference type="InterPro" id="IPR005517">
    <property type="entry name" value="Transl_elong_EFG/EF2_IV"/>
</dbReference>
<accession>A0A0M3DLR9</accession>
<dbReference type="PANTHER" id="PTHR43261">
    <property type="entry name" value="TRANSLATION ELONGATION FACTOR G-RELATED"/>
    <property type="match status" value="1"/>
</dbReference>
<dbReference type="InterPro" id="IPR000640">
    <property type="entry name" value="EFG_V-like"/>
</dbReference>
<dbReference type="SMART" id="SM00838">
    <property type="entry name" value="EFG_C"/>
    <property type="match status" value="1"/>
</dbReference>
<proteinExistence type="predicted"/>
<dbReference type="InterPro" id="IPR053905">
    <property type="entry name" value="EF-G-like_DII"/>
</dbReference>
<dbReference type="SUPFAM" id="SSF54980">
    <property type="entry name" value="EF-G C-terminal domain-like"/>
    <property type="match status" value="2"/>
</dbReference>
<dbReference type="InterPro" id="IPR035647">
    <property type="entry name" value="EFG_III/V"/>
</dbReference>
<dbReference type="GO" id="GO:0032790">
    <property type="term" value="P:ribosome disassembly"/>
    <property type="evidence" value="ECO:0007669"/>
    <property type="project" value="TreeGrafter"/>
</dbReference>
<dbReference type="GO" id="GO:0003746">
    <property type="term" value="F:translation elongation factor activity"/>
    <property type="evidence" value="ECO:0007669"/>
    <property type="project" value="UniProtKB-KW"/>
</dbReference>
<keyword evidence="5" id="KW-1185">Reference proteome</keyword>
<gene>
    <name evidence="4" type="primary">fusA</name>
    <name evidence="4" type="ORF">VN21_03430</name>
</gene>
<dbReference type="SUPFAM" id="SSF54211">
    <property type="entry name" value="Ribosomal protein S5 domain 2-like"/>
    <property type="match status" value="1"/>
</dbReference>
<feature type="domain" description="Tr-type G" evidence="3">
    <location>
        <begin position="7"/>
        <end position="253"/>
    </location>
</feature>
<dbReference type="OrthoDB" id="9804431at2"/>
<dbReference type="FunFam" id="3.30.70.240:FF:000001">
    <property type="entry name" value="Elongation factor G"/>
    <property type="match status" value="1"/>
</dbReference>
<evidence type="ECO:0000259" key="3">
    <source>
        <dbReference type="PROSITE" id="PS51722"/>
    </source>
</evidence>
<dbReference type="Proteomes" id="UP000034407">
    <property type="component" value="Unassembled WGS sequence"/>
</dbReference>
<keyword evidence="1" id="KW-0547">Nucleotide-binding</keyword>
<dbReference type="CDD" id="cd16262">
    <property type="entry name" value="EFG_III"/>
    <property type="match status" value="1"/>
</dbReference>
<dbReference type="InterPro" id="IPR009022">
    <property type="entry name" value="EFG_III"/>
</dbReference>
<dbReference type="SMART" id="SM00889">
    <property type="entry name" value="EFG_IV"/>
    <property type="match status" value="1"/>
</dbReference>
<dbReference type="FunFam" id="3.30.230.10:FF:000003">
    <property type="entry name" value="Elongation factor G"/>
    <property type="match status" value="1"/>
</dbReference>
<evidence type="ECO:0000256" key="1">
    <source>
        <dbReference type="ARBA" id="ARBA00022741"/>
    </source>
</evidence>
<dbReference type="Gene3D" id="2.40.30.10">
    <property type="entry name" value="Translation factors"/>
    <property type="match status" value="1"/>
</dbReference>
<evidence type="ECO:0000313" key="5">
    <source>
        <dbReference type="Proteomes" id="UP000034407"/>
    </source>
</evidence>
<dbReference type="Pfam" id="PF22042">
    <property type="entry name" value="EF-G_D2"/>
    <property type="match status" value="1"/>
</dbReference>
<dbReference type="Pfam" id="PF03764">
    <property type="entry name" value="EFG_IV"/>
    <property type="match status" value="1"/>
</dbReference>
<evidence type="ECO:0000313" key="4">
    <source>
        <dbReference type="EMBL" id="KKY02394.1"/>
    </source>
</evidence>
<dbReference type="Gene3D" id="3.40.50.300">
    <property type="entry name" value="P-loop containing nucleotide triphosphate hydrolases"/>
    <property type="match status" value="1"/>
</dbReference>
<dbReference type="Gene3D" id="3.30.70.240">
    <property type="match status" value="1"/>
</dbReference>
<dbReference type="InterPro" id="IPR035649">
    <property type="entry name" value="EFG_V"/>
</dbReference>
<dbReference type="NCBIfam" id="TIGR00231">
    <property type="entry name" value="small_GTP"/>
    <property type="match status" value="1"/>
</dbReference>
<dbReference type="Pfam" id="PF14492">
    <property type="entry name" value="EFG_III"/>
    <property type="match status" value="1"/>
</dbReference>
<dbReference type="CDD" id="cd01434">
    <property type="entry name" value="EFG_mtEFG1_IV"/>
    <property type="match status" value="1"/>
</dbReference>
<dbReference type="Gene3D" id="3.30.230.10">
    <property type="match status" value="1"/>
</dbReference>
<keyword evidence="4" id="KW-0648">Protein biosynthesis</keyword>
<dbReference type="InterPro" id="IPR000795">
    <property type="entry name" value="T_Tr_GTP-bd_dom"/>
</dbReference>
<dbReference type="PRINTS" id="PR00315">
    <property type="entry name" value="ELONGATNFCT"/>
</dbReference>
<organism evidence="4 5">
    <name type="scientific">Paraclostridium benzoelyticum</name>
    <dbReference type="NCBI Taxonomy" id="1629550"/>
    <lineage>
        <taxon>Bacteria</taxon>
        <taxon>Bacillati</taxon>
        <taxon>Bacillota</taxon>
        <taxon>Clostridia</taxon>
        <taxon>Peptostreptococcales</taxon>
        <taxon>Peptostreptococcaceae</taxon>
        <taxon>Paraclostridium</taxon>
    </lineage>
</organism>
<comment type="caution">
    <text evidence="4">The sequence shown here is derived from an EMBL/GenBank/DDBJ whole genome shotgun (WGS) entry which is preliminary data.</text>
</comment>
<dbReference type="InterPro" id="IPR020568">
    <property type="entry name" value="Ribosomal_Su5_D2-typ_SF"/>
</dbReference>
<dbReference type="InterPro" id="IPR009000">
    <property type="entry name" value="Transl_B-barrel_sf"/>
</dbReference>
<dbReference type="Pfam" id="PF00009">
    <property type="entry name" value="GTP_EFTU"/>
    <property type="match status" value="1"/>
</dbReference>
<dbReference type="InterPro" id="IPR014721">
    <property type="entry name" value="Ribsml_uS5_D2-typ_fold_subgr"/>
</dbReference>
<dbReference type="AlphaFoldDB" id="A0A0M3DLR9"/>
<dbReference type="RefSeq" id="WP_046822058.1">
    <property type="nucleotide sequence ID" value="NZ_LBBT01000070.1"/>
</dbReference>
<dbReference type="PATRIC" id="fig|1629550.3.peg.3386"/>
<dbReference type="InterPro" id="IPR047872">
    <property type="entry name" value="EFG_IV"/>
</dbReference>
<dbReference type="InterPro" id="IPR027417">
    <property type="entry name" value="P-loop_NTPase"/>
</dbReference>
<dbReference type="EMBL" id="LBBT01000070">
    <property type="protein sequence ID" value="KKY02394.1"/>
    <property type="molecule type" value="Genomic_DNA"/>
</dbReference>
<dbReference type="PANTHER" id="PTHR43261:SF6">
    <property type="entry name" value="ELONGATION FACTOR G-LIKE PROTEIN"/>
    <property type="match status" value="1"/>
</dbReference>
<dbReference type="Gene3D" id="3.30.70.870">
    <property type="entry name" value="Elongation Factor G (Translational Gtpase), domain 3"/>
    <property type="match status" value="1"/>
</dbReference>
<keyword evidence="4" id="KW-0251">Elongation factor</keyword>
<evidence type="ECO:0000256" key="2">
    <source>
        <dbReference type="ARBA" id="ARBA00023134"/>
    </source>
</evidence>
<dbReference type="Pfam" id="PF00679">
    <property type="entry name" value="EFG_C"/>
    <property type="match status" value="1"/>
</dbReference>
<dbReference type="PROSITE" id="PS51722">
    <property type="entry name" value="G_TR_2"/>
    <property type="match status" value="1"/>
</dbReference>
<dbReference type="NCBIfam" id="NF009381">
    <property type="entry name" value="PRK12740.1-5"/>
    <property type="match status" value="1"/>
</dbReference>
<dbReference type="CDD" id="cd03713">
    <property type="entry name" value="EFG_mtEFG_C"/>
    <property type="match status" value="1"/>
</dbReference>
<keyword evidence="2" id="KW-0342">GTP-binding</keyword>
<protein>
    <submittedName>
        <fullName evidence="4">Elongation factor G</fullName>
    </submittedName>
</protein>
<dbReference type="SUPFAM" id="SSF52540">
    <property type="entry name" value="P-loop containing nucleoside triphosphate hydrolases"/>
    <property type="match status" value="1"/>
</dbReference>